<protein>
    <submittedName>
        <fullName evidence="1">Uncharacterized protein</fullName>
    </submittedName>
</protein>
<dbReference type="Proteomes" id="UP000886210">
    <property type="component" value="Unassembled WGS sequence"/>
</dbReference>
<gene>
    <name evidence="1" type="ORF">ENF72_02430</name>
</gene>
<name>A0A7C0TZ98_THELI</name>
<dbReference type="EMBL" id="DQYG01000108">
    <property type="protein sequence ID" value="HDD31466.1"/>
    <property type="molecule type" value="Genomic_DNA"/>
</dbReference>
<comment type="caution">
    <text evidence="1">The sequence shown here is derived from an EMBL/GenBank/DDBJ whole genome shotgun (WGS) entry which is preliminary data.</text>
</comment>
<accession>A0A7C0TZ98</accession>
<reference evidence="1" key="1">
    <citation type="journal article" date="2020" name="mSystems">
        <title>Genome- and Community-Level Interaction Insights into Carbon Utilization and Element Cycling Functions of Hydrothermarchaeota in Hydrothermal Sediment.</title>
        <authorList>
            <person name="Zhou Z."/>
            <person name="Liu Y."/>
            <person name="Xu W."/>
            <person name="Pan J."/>
            <person name="Luo Z.H."/>
            <person name="Li M."/>
        </authorList>
    </citation>
    <scope>NUCLEOTIDE SEQUENCE [LARGE SCALE GENOMIC DNA]</scope>
    <source>
        <strain evidence="1">HyVt-151</strain>
    </source>
</reference>
<dbReference type="AlphaFoldDB" id="A0A7C0TZ98"/>
<sequence length="197" mass="22755">MGIFDKLFGRRKKISASDAAFELSQSLYDLCVDTGVEISKRCGQITDEAQWQLLDELLAFAYHVCDRHAFGLFGPVNRSIFMDLLLEGIRARYAEELKRLAKDDRFREENYVEAQCLNLIKFLDTRQAEYGKYSKLTDREPAGTLCWDLSKSIAKNFFARDVHNTLFIYVDIMALFVSLGEVFNTLEKKFEIVFSTL</sequence>
<proteinExistence type="predicted"/>
<evidence type="ECO:0000313" key="1">
    <source>
        <dbReference type="EMBL" id="HDD31466.1"/>
    </source>
</evidence>
<organism evidence="1">
    <name type="scientific">Thermococcus litoralis</name>
    <dbReference type="NCBI Taxonomy" id="2265"/>
    <lineage>
        <taxon>Archaea</taxon>
        <taxon>Methanobacteriati</taxon>
        <taxon>Methanobacteriota</taxon>
        <taxon>Thermococci</taxon>
        <taxon>Thermococcales</taxon>
        <taxon>Thermococcaceae</taxon>
        <taxon>Thermococcus</taxon>
    </lineage>
</organism>